<organism evidence="1 2">
    <name type="scientific">Desulfopila aestuarii DSM 18488</name>
    <dbReference type="NCBI Taxonomy" id="1121416"/>
    <lineage>
        <taxon>Bacteria</taxon>
        <taxon>Pseudomonadati</taxon>
        <taxon>Thermodesulfobacteriota</taxon>
        <taxon>Desulfobulbia</taxon>
        <taxon>Desulfobulbales</taxon>
        <taxon>Desulfocapsaceae</taxon>
        <taxon>Desulfopila</taxon>
    </lineage>
</organism>
<reference evidence="1 2" key="1">
    <citation type="submission" date="2016-12" db="EMBL/GenBank/DDBJ databases">
        <authorList>
            <person name="Song W.-J."/>
            <person name="Kurnit D.M."/>
        </authorList>
    </citation>
    <scope>NUCLEOTIDE SEQUENCE [LARGE SCALE GENOMIC DNA]</scope>
    <source>
        <strain evidence="1 2">DSM 18488</strain>
    </source>
</reference>
<dbReference type="OrthoDB" id="9914162at2"/>
<gene>
    <name evidence="1" type="ORF">SAMN02745220_02294</name>
</gene>
<dbReference type="AlphaFoldDB" id="A0A1M7Y727"/>
<protein>
    <submittedName>
        <fullName evidence="1">Uncharacterized protein</fullName>
    </submittedName>
</protein>
<evidence type="ECO:0000313" key="1">
    <source>
        <dbReference type="EMBL" id="SHO48429.1"/>
    </source>
</evidence>
<sequence>MRRRTVHQWRDWLLENIGDDSYELIKKTDLSVFRTITAKNDMDAENECQRIIKSVREGKA</sequence>
<dbReference type="Proteomes" id="UP000184603">
    <property type="component" value="Unassembled WGS sequence"/>
</dbReference>
<evidence type="ECO:0000313" key="2">
    <source>
        <dbReference type="Proteomes" id="UP000184603"/>
    </source>
</evidence>
<keyword evidence="2" id="KW-1185">Reference proteome</keyword>
<accession>A0A1M7Y727</accession>
<dbReference type="RefSeq" id="WP_073613594.1">
    <property type="nucleotide sequence ID" value="NZ_FRFE01000010.1"/>
</dbReference>
<name>A0A1M7Y727_9BACT</name>
<dbReference type="EMBL" id="FRFE01000010">
    <property type="protein sequence ID" value="SHO48429.1"/>
    <property type="molecule type" value="Genomic_DNA"/>
</dbReference>
<proteinExistence type="predicted"/>